<name>A0A7K1LBZ7_9ACTN</name>
<dbReference type="EMBL" id="WOFH01000017">
    <property type="protein sequence ID" value="MUN41947.1"/>
    <property type="molecule type" value="Genomic_DNA"/>
</dbReference>
<protein>
    <submittedName>
        <fullName evidence="1">DUF1963 domain-containing protein</fullName>
    </submittedName>
</protein>
<sequence>MDQLEAQLQRLRALFGLFFEPEVVAALLPLTRPALRLGAESAVGVRLGGAPLLPAGERWPEWEGRPLDFLGAIDFAGLAVLGEIPGLPATGTAAFYYASEAPRPWGDSAGQRDGWRIFTGHLRETAAPSGASTYPRCRLGAAPYISLPSPQEPVVRRLERIYSGVVAVYEQLYAAWSQHSWPDERPVHQLGGWPALVQRPVGPDCMYASSGRDLDSFKPVALSPEEESAAAEWRLLLQLDSDHRLGWFWGDPGRVYFCGRQNEPLERTWLTVQAT</sequence>
<dbReference type="PANTHER" id="PTHR36436">
    <property type="entry name" value="SLL5081 PROTEIN"/>
    <property type="match status" value="1"/>
</dbReference>
<comment type="caution">
    <text evidence="1">The sequence shown here is derived from an EMBL/GenBank/DDBJ whole genome shotgun (WGS) entry which is preliminary data.</text>
</comment>
<dbReference type="SUPFAM" id="SSF103032">
    <property type="entry name" value="Hypothetical protein YwqG"/>
    <property type="match status" value="1"/>
</dbReference>
<dbReference type="PANTHER" id="PTHR36436:SF6">
    <property type="entry name" value="SLL5081 PROTEIN"/>
    <property type="match status" value="1"/>
</dbReference>
<dbReference type="Gene3D" id="2.30.320.10">
    <property type="entry name" value="YwqG-like"/>
    <property type="match status" value="1"/>
</dbReference>
<dbReference type="AlphaFoldDB" id="A0A7K1LBZ7"/>
<evidence type="ECO:0000313" key="2">
    <source>
        <dbReference type="Proteomes" id="UP000432015"/>
    </source>
</evidence>
<reference evidence="1 2" key="1">
    <citation type="submission" date="2019-11" db="EMBL/GenBank/DDBJ databases">
        <authorList>
            <person name="Cao P."/>
        </authorList>
    </citation>
    <scope>NUCLEOTIDE SEQUENCE [LARGE SCALE GENOMIC DNA]</scope>
    <source>
        <strain evidence="1 2">NEAU-AAG5</strain>
    </source>
</reference>
<evidence type="ECO:0000313" key="1">
    <source>
        <dbReference type="EMBL" id="MUN41947.1"/>
    </source>
</evidence>
<dbReference type="RefSeq" id="WP_156221201.1">
    <property type="nucleotide sequence ID" value="NZ_WOFH01000017.1"/>
</dbReference>
<keyword evidence="2" id="KW-1185">Reference proteome</keyword>
<organism evidence="1 2">
    <name type="scientific">Actinomadura litoris</name>
    <dbReference type="NCBI Taxonomy" id="2678616"/>
    <lineage>
        <taxon>Bacteria</taxon>
        <taxon>Bacillati</taxon>
        <taxon>Actinomycetota</taxon>
        <taxon>Actinomycetes</taxon>
        <taxon>Streptosporangiales</taxon>
        <taxon>Thermomonosporaceae</taxon>
        <taxon>Actinomadura</taxon>
    </lineage>
</organism>
<dbReference type="Proteomes" id="UP000432015">
    <property type="component" value="Unassembled WGS sequence"/>
</dbReference>
<dbReference type="InterPro" id="IPR035948">
    <property type="entry name" value="YwqG-like_sf"/>
</dbReference>
<dbReference type="Pfam" id="PF09234">
    <property type="entry name" value="DUF1963"/>
    <property type="match status" value="1"/>
</dbReference>
<gene>
    <name evidence="1" type="ORF">GNZ18_35970</name>
</gene>
<accession>A0A7K1LBZ7</accession>
<proteinExistence type="predicted"/>
<dbReference type="InterPro" id="IPR015315">
    <property type="entry name" value="DUF1963"/>
</dbReference>